<comment type="caution">
    <text evidence="5">The sequence shown here is derived from an EMBL/GenBank/DDBJ whole genome shotgun (WGS) entry which is preliminary data.</text>
</comment>
<dbReference type="GO" id="GO:0005829">
    <property type="term" value="C:cytosol"/>
    <property type="evidence" value="ECO:0007669"/>
    <property type="project" value="TreeGrafter"/>
</dbReference>
<accession>A0AAD9XN35</accession>
<dbReference type="EMBL" id="JANJYI010000001">
    <property type="protein sequence ID" value="KAK2662331.1"/>
    <property type="molecule type" value="Genomic_DNA"/>
</dbReference>
<keyword evidence="2" id="KW-0521">NADP</keyword>
<gene>
    <name evidence="5" type="ORF">Ddye_000905</name>
</gene>
<keyword evidence="3" id="KW-0752">Steroid biosynthesis</keyword>
<comment type="similarity">
    <text evidence="1">Belongs to the short-chain dehydrogenases/reductases (SDR) family.</text>
</comment>
<keyword evidence="6" id="KW-1185">Reference proteome</keyword>
<keyword evidence="4" id="KW-0560">Oxidoreductase</keyword>
<proteinExistence type="inferred from homology"/>
<keyword evidence="3" id="KW-0443">Lipid metabolism</keyword>
<reference evidence="5" key="1">
    <citation type="journal article" date="2023" name="Plant J.">
        <title>Genome sequences and population genomics provide insights into the demographic history, inbreeding, and mutation load of two 'living fossil' tree species of Dipteronia.</title>
        <authorList>
            <person name="Feng Y."/>
            <person name="Comes H.P."/>
            <person name="Chen J."/>
            <person name="Zhu S."/>
            <person name="Lu R."/>
            <person name="Zhang X."/>
            <person name="Li P."/>
            <person name="Qiu J."/>
            <person name="Olsen K.M."/>
            <person name="Qiu Y."/>
        </authorList>
    </citation>
    <scope>NUCLEOTIDE SEQUENCE</scope>
    <source>
        <strain evidence="5">KIB01</strain>
    </source>
</reference>
<dbReference type="Proteomes" id="UP001280121">
    <property type="component" value="Unassembled WGS sequence"/>
</dbReference>
<dbReference type="PANTHER" id="PTHR43391:SF69">
    <property type="entry name" value="11-BETA-HYDROXYSTEROID DEHYDROGENASE-LIKE 6"/>
    <property type="match status" value="1"/>
</dbReference>
<evidence type="ECO:0000256" key="3">
    <source>
        <dbReference type="ARBA" id="ARBA00022955"/>
    </source>
</evidence>
<dbReference type="GO" id="GO:0006694">
    <property type="term" value="P:steroid biosynthetic process"/>
    <property type="evidence" value="ECO:0007669"/>
    <property type="project" value="UniProtKB-KW"/>
</dbReference>
<name>A0AAD9XN35_9ROSI</name>
<organism evidence="5 6">
    <name type="scientific">Dipteronia dyeriana</name>
    <dbReference type="NCBI Taxonomy" id="168575"/>
    <lineage>
        <taxon>Eukaryota</taxon>
        <taxon>Viridiplantae</taxon>
        <taxon>Streptophyta</taxon>
        <taxon>Embryophyta</taxon>
        <taxon>Tracheophyta</taxon>
        <taxon>Spermatophyta</taxon>
        <taxon>Magnoliopsida</taxon>
        <taxon>eudicotyledons</taxon>
        <taxon>Gunneridae</taxon>
        <taxon>Pentapetalae</taxon>
        <taxon>rosids</taxon>
        <taxon>malvids</taxon>
        <taxon>Sapindales</taxon>
        <taxon>Sapindaceae</taxon>
        <taxon>Hippocastanoideae</taxon>
        <taxon>Acereae</taxon>
        <taxon>Dipteronia</taxon>
    </lineage>
</organism>
<dbReference type="GO" id="GO:0016491">
    <property type="term" value="F:oxidoreductase activity"/>
    <property type="evidence" value="ECO:0007669"/>
    <property type="project" value="UniProtKB-KW"/>
</dbReference>
<evidence type="ECO:0000256" key="4">
    <source>
        <dbReference type="ARBA" id="ARBA00023002"/>
    </source>
</evidence>
<evidence type="ECO:0000256" key="1">
    <source>
        <dbReference type="ARBA" id="ARBA00006484"/>
    </source>
</evidence>
<sequence>MMELPQKQPMDNTTGKLHLPMHHKEMLKTRRHEPPTVFICKIYRDTVQRVVYIGEGIQKASKAALISFFETLRMEMGGDIGITIVTPGLIKSEMSLSASSPKAIPTESKEECAKAIVKSGCRGDKYLVEPSWVRIIFPWKAFCTELTEYCNRCLALTPRRHTIANSNLTQSTYHKTE</sequence>
<dbReference type="PANTHER" id="PTHR43391">
    <property type="entry name" value="RETINOL DEHYDROGENASE-RELATED"/>
    <property type="match status" value="1"/>
</dbReference>
<dbReference type="SUPFAM" id="SSF51735">
    <property type="entry name" value="NAD(P)-binding Rossmann-fold domains"/>
    <property type="match status" value="1"/>
</dbReference>
<evidence type="ECO:0000313" key="5">
    <source>
        <dbReference type="EMBL" id="KAK2662331.1"/>
    </source>
</evidence>
<evidence type="ECO:0000313" key="6">
    <source>
        <dbReference type="Proteomes" id="UP001280121"/>
    </source>
</evidence>
<dbReference type="AlphaFoldDB" id="A0AAD9XN35"/>
<evidence type="ECO:0000256" key="2">
    <source>
        <dbReference type="ARBA" id="ARBA00022857"/>
    </source>
</evidence>
<dbReference type="InterPro" id="IPR036291">
    <property type="entry name" value="NAD(P)-bd_dom_sf"/>
</dbReference>
<protein>
    <submittedName>
        <fullName evidence="5">Uncharacterized protein</fullName>
    </submittedName>
</protein>
<dbReference type="Gene3D" id="3.40.50.720">
    <property type="entry name" value="NAD(P)-binding Rossmann-like Domain"/>
    <property type="match status" value="1"/>
</dbReference>
<keyword evidence="3" id="KW-0444">Lipid biosynthesis</keyword>